<keyword evidence="3" id="KW-0969">Cilium</keyword>
<evidence type="ECO:0000256" key="1">
    <source>
        <dbReference type="SAM" id="MobiDB-lite"/>
    </source>
</evidence>
<feature type="region of interest" description="Disordered" evidence="1">
    <location>
        <begin position="1"/>
        <end position="35"/>
    </location>
</feature>
<dbReference type="AlphaFoldDB" id="A0A9D9ENB0"/>
<proteinExistence type="predicted"/>
<name>A0A9D9ENB0_9SPIR</name>
<organism evidence="3 4">
    <name type="scientific">Candidatus Avitreponema avistercoris</name>
    <dbReference type="NCBI Taxonomy" id="2840705"/>
    <lineage>
        <taxon>Bacteria</taxon>
        <taxon>Pseudomonadati</taxon>
        <taxon>Spirochaetota</taxon>
        <taxon>Spirochaetia</taxon>
        <taxon>Spirochaetales</taxon>
        <taxon>Candidatus Avitreponema</taxon>
    </lineage>
</organism>
<accession>A0A9D9ENB0</accession>
<reference evidence="3" key="2">
    <citation type="journal article" date="2021" name="PeerJ">
        <title>Extensive microbial diversity within the chicken gut microbiome revealed by metagenomics and culture.</title>
        <authorList>
            <person name="Gilroy R."/>
            <person name="Ravi A."/>
            <person name="Getino M."/>
            <person name="Pursley I."/>
            <person name="Horton D.L."/>
            <person name="Alikhan N.F."/>
            <person name="Baker D."/>
            <person name="Gharbi K."/>
            <person name="Hall N."/>
            <person name="Watson M."/>
            <person name="Adriaenssens E.M."/>
            <person name="Foster-Nyarko E."/>
            <person name="Jarju S."/>
            <person name="Secka A."/>
            <person name="Antonio M."/>
            <person name="Oren A."/>
            <person name="Chaudhuri R.R."/>
            <person name="La Ragione R."/>
            <person name="Hildebrand F."/>
            <person name="Pallen M.J."/>
        </authorList>
    </citation>
    <scope>NUCLEOTIDE SEQUENCE</scope>
    <source>
        <strain evidence="3">B3-4054</strain>
    </source>
</reference>
<feature type="domain" description="Anti-sigma-28 factor FlgM C-terminal" evidence="2">
    <location>
        <begin position="30"/>
        <end position="86"/>
    </location>
</feature>
<keyword evidence="3" id="KW-0282">Flagellum</keyword>
<evidence type="ECO:0000313" key="4">
    <source>
        <dbReference type="Proteomes" id="UP000823616"/>
    </source>
</evidence>
<dbReference type="SUPFAM" id="SSF101498">
    <property type="entry name" value="Anti-sigma factor FlgM"/>
    <property type="match status" value="1"/>
</dbReference>
<keyword evidence="3" id="KW-0966">Cell projection</keyword>
<dbReference type="Pfam" id="PF04316">
    <property type="entry name" value="FlgM"/>
    <property type="match status" value="1"/>
</dbReference>
<sequence>MIDRLGGINPLENLQNTGRVQRAKHPEKTDSVNVSSEAKNLSEMYFAMDAVNSAPDVRADRVAEVAEKIKDPGYITGAVIDTVADRFLDELGI</sequence>
<gene>
    <name evidence="3" type="ORF">IAA96_07860</name>
</gene>
<reference evidence="3" key="1">
    <citation type="submission" date="2020-10" db="EMBL/GenBank/DDBJ databases">
        <authorList>
            <person name="Gilroy R."/>
        </authorList>
    </citation>
    <scope>NUCLEOTIDE SEQUENCE</scope>
    <source>
        <strain evidence="3">B3-4054</strain>
    </source>
</reference>
<dbReference type="InterPro" id="IPR035890">
    <property type="entry name" value="Anti-sigma-28_factor_FlgM_sf"/>
</dbReference>
<evidence type="ECO:0000313" key="3">
    <source>
        <dbReference type="EMBL" id="MBO8451002.1"/>
    </source>
</evidence>
<protein>
    <submittedName>
        <fullName evidence="3">Flagellar biosynthesis anti-sigma factor FlgM</fullName>
    </submittedName>
</protein>
<dbReference type="Proteomes" id="UP000823616">
    <property type="component" value="Unassembled WGS sequence"/>
</dbReference>
<comment type="caution">
    <text evidence="3">The sequence shown here is derived from an EMBL/GenBank/DDBJ whole genome shotgun (WGS) entry which is preliminary data.</text>
</comment>
<evidence type="ECO:0000259" key="2">
    <source>
        <dbReference type="Pfam" id="PF04316"/>
    </source>
</evidence>
<dbReference type="EMBL" id="JADIMS010000146">
    <property type="protein sequence ID" value="MBO8451002.1"/>
    <property type="molecule type" value="Genomic_DNA"/>
</dbReference>
<dbReference type="InterPro" id="IPR031316">
    <property type="entry name" value="FlgM_C"/>
</dbReference>